<keyword evidence="6" id="KW-0256">Endoplasmic reticulum</keyword>
<dbReference type="InterPro" id="IPR015943">
    <property type="entry name" value="WD40/YVTN_repeat-like_dom_sf"/>
</dbReference>
<organism evidence="14 15">
    <name type="scientific">Malassezia cuniculi</name>
    <dbReference type="NCBI Taxonomy" id="948313"/>
    <lineage>
        <taxon>Eukaryota</taxon>
        <taxon>Fungi</taxon>
        <taxon>Dikarya</taxon>
        <taxon>Basidiomycota</taxon>
        <taxon>Ustilaginomycotina</taxon>
        <taxon>Malasseziomycetes</taxon>
        <taxon>Malasseziales</taxon>
        <taxon>Malasseziaceae</taxon>
        <taxon>Malassezia</taxon>
    </lineage>
</organism>
<dbReference type="InterPro" id="IPR045260">
    <property type="entry name" value="Sec12-like"/>
</dbReference>
<dbReference type="InterPro" id="IPR011047">
    <property type="entry name" value="Quinoprotein_ADH-like_sf"/>
</dbReference>
<dbReference type="PANTHER" id="PTHR23284">
    <property type="entry name" value="PROLACTIN REGULATORY ELEMENT BINDING PROTEIN"/>
    <property type="match status" value="1"/>
</dbReference>
<dbReference type="EMBL" id="CP119880">
    <property type="protein sequence ID" value="WFD36226.1"/>
    <property type="molecule type" value="Genomic_DNA"/>
</dbReference>
<feature type="domain" description="Anaphase-promoting complex subunit 4-like WD40" evidence="13">
    <location>
        <begin position="108"/>
        <end position="180"/>
    </location>
</feature>
<evidence type="ECO:0000256" key="4">
    <source>
        <dbReference type="ARBA" id="ARBA00022692"/>
    </source>
</evidence>
<name>A0AAF0JCT1_9BASI</name>
<evidence type="ECO:0000256" key="2">
    <source>
        <dbReference type="ARBA" id="ARBA00022448"/>
    </source>
</evidence>
<evidence type="ECO:0000313" key="15">
    <source>
        <dbReference type="Proteomes" id="UP001219933"/>
    </source>
</evidence>
<dbReference type="Gene3D" id="2.130.10.10">
    <property type="entry name" value="YVTN repeat-like/Quinoprotein amine dehydrogenase"/>
    <property type="match status" value="1"/>
</dbReference>
<evidence type="ECO:0000256" key="1">
    <source>
        <dbReference type="ARBA" id="ARBA00004648"/>
    </source>
</evidence>
<dbReference type="GO" id="GO:0006888">
    <property type="term" value="P:endoplasmic reticulum to Golgi vesicle-mediated transport"/>
    <property type="evidence" value="ECO:0007669"/>
    <property type="project" value="TreeGrafter"/>
</dbReference>
<dbReference type="Proteomes" id="UP001219933">
    <property type="component" value="Chromosome 4"/>
</dbReference>
<dbReference type="GO" id="GO:0005789">
    <property type="term" value="C:endoplasmic reticulum membrane"/>
    <property type="evidence" value="ECO:0007669"/>
    <property type="project" value="UniProtKB-SubCell"/>
</dbReference>
<dbReference type="Pfam" id="PF00400">
    <property type="entry name" value="WD40"/>
    <property type="match status" value="1"/>
</dbReference>
<evidence type="ECO:0000256" key="11">
    <source>
        <dbReference type="PROSITE-ProRule" id="PRU00221"/>
    </source>
</evidence>
<evidence type="ECO:0000256" key="10">
    <source>
        <dbReference type="ARBA" id="ARBA00023136"/>
    </source>
</evidence>
<evidence type="ECO:0000256" key="5">
    <source>
        <dbReference type="ARBA" id="ARBA00022737"/>
    </source>
</evidence>
<feature type="repeat" description="WD" evidence="11">
    <location>
        <begin position="291"/>
        <end position="332"/>
    </location>
</feature>
<keyword evidence="7" id="KW-0931">ER-Golgi transport</keyword>
<keyword evidence="4 12" id="KW-0812">Transmembrane</keyword>
<evidence type="ECO:0000256" key="8">
    <source>
        <dbReference type="ARBA" id="ARBA00022927"/>
    </source>
</evidence>
<dbReference type="InterPro" id="IPR001680">
    <property type="entry name" value="WD40_rpt"/>
</dbReference>
<keyword evidence="9 12" id="KW-1133">Transmembrane helix</keyword>
<evidence type="ECO:0000256" key="6">
    <source>
        <dbReference type="ARBA" id="ARBA00022824"/>
    </source>
</evidence>
<keyword evidence="5" id="KW-0677">Repeat</keyword>
<dbReference type="PROSITE" id="PS50082">
    <property type="entry name" value="WD_REPEATS_2"/>
    <property type="match status" value="1"/>
</dbReference>
<dbReference type="PANTHER" id="PTHR23284:SF0">
    <property type="entry name" value="PROLACTIN REGULATORY ELEMENT-BINDING PROTEIN"/>
    <property type="match status" value="1"/>
</dbReference>
<dbReference type="InterPro" id="IPR024977">
    <property type="entry name" value="Apc4-like_WD40_dom"/>
</dbReference>
<evidence type="ECO:0000256" key="9">
    <source>
        <dbReference type="ARBA" id="ARBA00022989"/>
    </source>
</evidence>
<dbReference type="SUPFAM" id="SSF50998">
    <property type="entry name" value="Quinoprotein alcohol dehydrogenase-like"/>
    <property type="match status" value="1"/>
</dbReference>
<evidence type="ECO:0000256" key="12">
    <source>
        <dbReference type="SAM" id="Phobius"/>
    </source>
</evidence>
<keyword evidence="2" id="KW-0813">Transport</keyword>
<comment type="subcellular location">
    <subcellularLocation>
        <location evidence="1">Endoplasmic reticulum membrane</location>
        <topology evidence="1">Single-pass type II membrane protein</topology>
    </subcellularLocation>
</comment>
<keyword evidence="8" id="KW-0653">Protein transport</keyword>
<dbReference type="GO" id="GO:0005085">
    <property type="term" value="F:guanyl-nucleotide exchange factor activity"/>
    <property type="evidence" value="ECO:0007669"/>
    <property type="project" value="InterPro"/>
</dbReference>
<dbReference type="GO" id="GO:0003400">
    <property type="term" value="P:regulation of COPII vesicle coating"/>
    <property type="evidence" value="ECO:0007669"/>
    <property type="project" value="TreeGrafter"/>
</dbReference>
<accession>A0AAF0JCT1</accession>
<reference evidence="14" key="1">
    <citation type="submission" date="2023-03" db="EMBL/GenBank/DDBJ databases">
        <title>Mating type loci evolution in Malassezia.</title>
        <authorList>
            <person name="Coelho M.A."/>
        </authorList>
    </citation>
    <scope>NUCLEOTIDE SEQUENCE</scope>
    <source>
        <strain evidence="14">CBS 11721</strain>
    </source>
</reference>
<keyword evidence="3 11" id="KW-0853">WD repeat</keyword>
<dbReference type="AlphaFoldDB" id="A0AAF0JCT1"/>
<sequence>MAMELVKSTPALVPSGEIKLRKDEDAPMCVAVDRATSSLVCGINSGAESLLKGSNEALRVLSYSIHEPAGARADETEGKAHAPVTIKAERAAESVQITDGEDYVRVLTFSPDGRLVAVGSSDGRVQLHRFPSLEKVWSDDYAVFGKDDEVYDADFSHDGTLLAFSTPKAVVIVTTAPKGTEAASEPRIIQTIKDPAIGRGERGTFRAVRFGRGSGRSMLYTLINTSGKSRASYISAWDVDTWKLTSTRRVTARPATVMTLSSDGERLAVGASDLTVSVLDARRLKPILRIPAVHDFPPTCVAFSPSGSHLVSGSADSSLRVVELPAGASTGVLVAADGRHVYVILFILALLLAIVATRFT</sequence>
<evidence type="ECO:0000256" key="7">
    <source>
        <dbReference type="ARBA" id="ARBA00022892"/>
    </source>
</evidence>
<dbReference type="SMART" id="SM00320">
    <property type="entry name" value="WD40"/>
    <property type="match status" value="4"/>
</dbReference>
<evidence type="ECO:0000256" key="3">
    <source>
        <dbReference type="ARBA" id="ARBA00022574"/>
    </source>
</evidence>
<feature type="transmembrane region" description="Helical" evidence="12">
    <location>
        <begin position="341"/>
        <end position="359"/>
    </location>
</feature>
<proteinExistence type="predicted"/>
<dbReference type="Pfam" id="PF12894">
    <property type="entry name" value="ANAPC4_WD40"/>
    <property type="match status" value="1"/>
</dbReference>
<evidence type="ECO:0000313" key="14">
    <source>
        <dbReference type="EMBL" id="WFD36226.1"/>
    </source>
</evidence>
<keyword evidence="10 12" id="KW-0472">Membrane</keyword>
<gene>
    <name evidence="14" type="ORF">MCUN1_003104</name>
</gene>
<dbReference type="GO" id="GO:0015031">
    <property type="term" value="P:protein transport"/>
    <property type="evidence" value="ECO:0007669"/>
    <property type="project" value="UniProtKB-KW"/>
</dbReference>
<protein>
    <recommendedName>
        <fullName evidence="13">Anaphase-promoting complex subunit 4-like WD40 domain-containing protein</fullName>
    </recommendedName>
</protein>
<evidence type="ECO:0000259" key="13">
    <source>
        <dbReference type="Pfam" id="PF12894"/>
    </source>
</evidence>
<keyword evidence="15" id="KW-1185">Reference proteome</keyword>